<dbReference type="Proteomes" id="UP000594262">
    <property type="component" value="Unplaced"/>
</dbReference>
<dbReference type="Gene3D" id="1.20.225.20">
    <property type="entry name" value="Ub domain-containing protein, DC-UbP/UBTD2, N-terminal domain"/>
    <property type="match status" value="1"/>
</dbReference>
<dbReference type="InterPro" id="IPR032752">
    <property type="entry name" value="DC-UbP/UBTD2_N"/>
</dbReference>
<dbReference type="Gene3D" id="3.10.20.90">
    <property type="entry name" value="Phosphatidylinositol 3-kinase Catalytic Subunit, Chain A, domain 1"/>
    <property type="match status" value="1"/>
</dbReference>
<dbReference type="InterPro" id="IPR000626">
    <property type="entry name" value="Ubiquitin-like_dom"/>
</dbReference>
<protein>
    <recommendedName>
        <fullName evidence="2">Ubiquitin-like domain-containing protein</fullName>
    </recommendedName>
</protein>
<dbReference type="InterPro" id="IPR038169">
    <property type="entry name" value="DC-UbP/UBTD2_N_sf"/>
</dbReference>
<keyword evidence="4" id="KW-1185">Reference proteome</keyword>
<dbReference type="OrthoDB" id="1640476at2759"/>
<name>A0A7M5WQN8_9CNID</name>
<reference evidence="3" key="1">
    <citation type="submission" date="2021-01" db="UniProtKB">
        <authorList>
            <consortium name="EnsemblMetazoa"/>
        </authorList>
    </citation>
    <scope>IDENTIFICATION</scope>
</reference>
<accession>A0A7M5WQN8</accession>
<dbReference type="SMART" id="SM00213">
    <property type="entry name" value="UBQ"/>
    <property type="match status" value="1"/>
</dbReference>
<dbReference type="PRINTS" id="PR00348">
    <property type="entry name" value="UBIQUITIN"/>
</dbReference>
<dbReference type="EnsemblMetazoa" id="CLYHEMT002673.1">
    <property type="protein sequence ID" value="CLYHEMP002673.1"/>
    <property type="gene ID" value="CLYHEMG002673"/>
</dbReference>
<dbReference type="PROSITE" id="PS50053">
    <property type="entry name" value="UBIQUITIN_2"/>
    <property type="match status" value="1"/>
</dbReference>
<feature type="region of interest" description="Disordered" evidence="1">
    <location>
        <begin position="1"/>
        <end position="43"/>
    </location>
</feature>
<feature type="domain" description="Ubiquitin-like" evidence="2">
    <location>
        <begin position="157"/>
        <end position="232"/>
    </location>
</feature>
<dbReference type="AlphaFoldDB" id="A0A7M5WQN8"/>
<organism evidence="3 4">
    <name type="scientific">Clytia hemisphaerica</name>
    <dbReference type="NCBI Taxonomy" id="252671"/>
    <lineage>
        <taxon>Eukaryota</taxon>
        <taxon>Metazoa</taxon>
        <taxon>Cnidaria</taxon>
        <taxon>Hydrozoa</taxon>
        <taxon>Hydroidolina</taxon>
        <taxon>Leptothecata</taxon>
        <taxon>Obeliida</taxon>
        <taxon>Clytiidae</taxon>
        <taxon>Clytia</taxon>
    </lineage>
</organism>
<evidence type="ECO:0000256" key="1">
    <source>
        <dbReference type="SAM" id="MobiDB-lite"/>
    </source>
</evidence>
<proteinExistence type="predicted"/>
<dbReference type="Pfam" id="PF16455">
    <property type="entry name" value="UBD"/>
    <property type="match status" value="1"/>
</dbReference>
<dbReference type="SUPFAM" id="SSF54236">
    <property type="entry name" value="Ubiquitin-like"/>
    <property type="match status" value="1"/>
</dbReference>
<dbReference type="InterPro" id="IPR029071">
    <property type="entry name" value="Ubiquitin-like_domsf"/>
</dbReference>
<dbReference type="PANTHER" id="PTHR13609">
    <property type="entry name" value="UBIQUITIN DOMAIN CONTAINING 1 PROTEIN-RELATED"/>
    <property type="match status" value="1"/>
</dbReference>
<evidence type="ECO:0000259" key="2">
    <source>
        <dbReference type="PROSITE" id="PS50053"/>
    </source>
</evidence>
<dbReference type="RefSeq" id="XP_066929841.1">
    <property type="nucleotide sequence ID" value="XM_067073740.1"/>
</dbReference>
<dbReference type="InterPro" id="IPR019956">
    <property type="entry name" value="Ubiquitin_dom"/>
</dbReference>
<evidence type="ECO:0000313" key="4">
    <source>
        <dbReference type="Proteomes" id="UP000594262"/>
    </source>
</evidence>
<dbReference type="InterPro" id="IPR039869">
    <property type="entry name" value="UBTD1/2"/>
</dbReference>
<dbReference type="GeneID" id="136817397"/>
<dbReference type="Pfam" id="PF00240">
    <property type="entry name" value="ubiquitin"/>
    <property type="match status" value="1"/>
</dbReference>
<evidence type="ECO:0000313" key="3">
    <source>
        <dbReference type="EnsemblMetazoa" id="CLYHEMP002673.1"/>
    </source>
</evidence>
<sequence>MGGCVSRTDGTRSSSAGGQFGTGGNPAAVTIGKNKPLSGDRPKWQSETAITMGQLRSKRDEYWETQPAFDGRREIWDALRAACETEDQALAQAIVDGANITLPTGSLADAYDELGNHYVIPVYCISLPTNLIASDDENVTSDGSKENIAEQASGEDMLIKIRLSTQQKDIKMNVRTGETISSIKKRVQADHNFPPSKQRCFFAGKLLYDKLTIADTKISKGFVIQIIINTED</sequence>